<reference evidence="1" key="2">
    <citation type="submission" date="2023-05" db="EMBL/GenBank/DDBJ databases">
        <authorList>
            <consortium name="Lawrence Berkeley National Laboratory"/>
            <person name="Steindorff A."/>
            <person name="Hensen N."/>
            <person name="Bonometti L."/>
            <person name="Westerberg I."/>
            <person name="Brannstrom I.O."/>
            <person name="Guillou S."/>
            <person name="Cros-Aarteil S."/>
            <person name="Calhoun S."/>
            <person name="Haridas S."/>
            <person name="Kuo A."/>
            <person name="Mondo S."/>
            <person name="Pangilinan J."/>
            <person name="Riley R."/>
            <person name="Labutti K."/>
            <person name="Andreopoulos B."/>
            <person name="Lipzen A."/>
            <person name="Chen C."/>
            <person name="Yanf M."/>
            <person name="Daum C."/>
            <person name="Ng V."/>
            <person name="Clum A."/>
            <person name="Ohm R."/>
            <person name="Martin F."/>
            <person name="Silar P."/>
            <person name="Natvig D."/>
            <person name="Lalanne C."/>
            <person name="Gautier V."/>
            <person name="Ament-Velasquez S.L."/>
            <person name="Kruys A."/>
            <person name="Hutchinson M.I."/>
            <person name="Powell A.J."/>
            <person name="Barry K."/>
            <person name="Miller A.N."/>
            <person name="Grigoriev I.V."/>
            <person name="Debuchy R."/>
            <person name="Gladieux P."/>
            <person name="Thoren M.H."/>
            <person name="Johannesson H."/>
        </authorList>
    </citation>
    <scope>NUCLEOTIDE SEQUENCE</scope>
    <source>
        <strain evidence="1">CBS 123565</strain>
    </source>
</reference>
<protein>
    <submittedName>
        <fullName evidence="1">Uncharacterized protein</fullName>
    </submittedName>
</protein>
<dbReference type="Proteomes" id="UP001304895">
    <property type="component" value="Unassembled WGS sequence"/>
</dbReference>
<name>A0AAN6ZA30_9PEZI</name>
<comment type="caution">
    <text evidence="1">The sequence shown here is derived from an EMBL/GenBank/DDBJ whole genome shotgun (WGS) entry which is preliminary data.</text>
</comment>
<reference evidence="1" key="1">
    <citation type="journal article" date="2023" name="Mol. Phylogenet. Evol.">
        <title>Genome-scale phylogeny and comparative genomics of the fungal order Sordariales.</title>
        <authorList>
            <person name="Hensen N."/>
            <person name="Bonometti L."/>
            <person name="Westerberg I."/>
            <person name="Brannstrom I.O."/>
            <person name="Guillou S."/>
            <person name="Cros-Aarteil S."/>
            <person name="Calhoun S."/>
            <person name="Haridas S."/>
            <person name="Kuo A."/>
            <person name="Mondo S."/>
            <person name="Pangilinan J."/>
            <person name="Riley R."/>
            <person name="LaButti K."/>
            <person name="Andreopoulos B."/>
            <person name="Lipzen A."/>
            <person name="Chen C."/>
            <person name="Yan M."/>
            <person name="Daum C."/>
            <person name="Ng V."/>
            <person name="Clum A."/>
            <person name="Steindorff A."/>
            <person name="Ohm R.A."/>
            <person name="Martin F."/>
            <person name="Silar P."/>
            <person name="Natvig D.O."/>
            <person name="Lalanne C."/>
            <person name="Gautier V."/>
            <person name="Ament-Velasquez S.L."/>
            <person name="Kruys A."/>
            <person name="Hutchinson M.I."/>
            <person name="Powell A.J."/>
            <person name="Barry K."/>
            <person name="Miller A.N."/>
            <person name="Grigoriev I.V."/>
            <person name="Debuchy R."/>
            <person name="Gladieux P."/>
            <person name="Hiltunen Thoren M."/>
            <person name="Johannesson H."/>
        </authorList>
    </citation>
    <scope>NUCLEOTIDE SEQUENCE</scope>
    <source>
        <strain evidence="1">CBS 123565</strain>
    </source>
</reference>
<organism evidence="1 2">
    <name type="scientific">Trichocladium antarcticum</name>
    <dbReference type="NCBI Taxonomy" id="1450529"/>
    <lineage>
        <taxon>Eukaryota</taxon>
        <taxon>Fungi</taxon>
        <taxon>Dikarya</taxon>
        <taxon>Ascomycota</taxon>
        <taxon>Pezizomycotina</taxon>
        <taxon>Sordariomycetes</taxon>
        <taxon>Sordariomycetidae</taxon>
        <taxon>Sordariales</taxon>
        <taxon>Chaetomiaceae</taxon>
        <taxon>Trichocladium</taxon>
    </lineage>
</organism>
<dbReference type="EMBL" id="MU853433">
    <property type="protein sequence ID" value="KAK4130642.1"/>
    <property type="molecule type" value="Genomic_DNA"/>
</dbReference>
<accession>A0AAN6ZA30</accession>
<evidence type="ECO:0000313" key="1">
    <source>
        <dbReference type="EMBL" id="KAK4130642.1"/>
    </source>
</evidence>
<keyword evidence="2" id="KW-1185">Reference proteome</keyword>
<gene>
    <name evidence="1" type="ORF">BT67DRAFT_445454</name>
</gene>
<sequence>MPVVAVAGLPGLSLGWGPVGAVRRDYTSVNMSPPPQNPSQHFYNRTFTADIQTLLVGKFDYCTGEDKCKGYEWKAEFNARVYFAISCARNNWIAHRAGGETYEHLYRGILGSVLFVSCSTLYAHRVECLRHIAR</sequence>
<proteinExistence type="predicted"/>
<dbReference type="AlphaFoldDB" id="A0AAN6ZA30"/>
<evidence type="ECO:0000313" key="2">
    <source>
        <dbReference type="Proteomes" id="UP001304895"/>
    </source>
</evidence>